<organism evidence="2 3">
    <name type="scientific">Caenorhabditis remanei</name>
    <name type="common">Caenorhabditis vulgaris</name>
    <dbReference type="NCBI Taxonomy" id="31234"/>
    <lineage>
        <taxon>Eukaryota</taxon>
        <taxon>Metazoa</taxon>
        <taxon>Ecdysozoa</taxon>
        <taxon>Nematoda</taxon>
        <taxon>Chromadorea</taxon>
        <taxon>Rhabditida</taxon>
        <taxon>Rhabditina</taxon>
        <taxon>Rhabditomorpha</taxon>
        <taxon>Rhabditoidea</taxon>
        <taxon>Rhabditidae</taxon>
        <taxon>Peloderinae</taxon>
        <taxon>Caenorhabditis</taxon>
    </lineage>
</organism>
<evidence type="ECO:0000313" key="3">
    <source>
        <dbReference type="Proteomes" id="UP000483820"/>
    </source>
</evidence>
<dbReference type="Proteomes" id="UP000483820">
    <property type="component" value="Chromosome X"/>
</dbReference>
<gene>
    <name evidence="2" type="ORF">GCK72_022446</name>
</gene>
<evidence type="ECO:0008006" key="4">
    <source>
        <dbReference type="Google" id="ProtNLM"/>
    </source>
</evidence>
<name>A0A6A5FU20_CAERE</name>
<dbReference type="RefSeq" id="XP_003096717.2">
    <property type="nucleotide sequence ID" value="XM_003096669.2"/>
</dbReference>
<dbReference type="KEGG" id="crq:GCK72_022446"/>
<dbReference type="GeneID" id="9824688"/>
<evidence type="ECO:0000256" key="1">
    <source>
        <dbReference type="SAM" id="SignalP"/>
    </source>
</evidence>
<reference evidence="2 3" key="1">
    <citation type="submission" date="2019-12" db="EMBL/GenBank/DDBJ databases">
        <title>Chromosome-level assembly of the Caenorhabditis remanei genome.</title>
        <authorList>
            <person name="Teterina A.A."/>
            <person name="Willis J.H."/>
            <person name="Phillips P.C."/>
        </authorList>
    </citation>
    <scope>NUCLEOTIDE SEQUENCE [LARGE SCALE GENOMIC DNA]</scope>
    <source>
        <strain evidence="2 3">PX506</strain>
        <tissue evidence="2">Whole organism</tissue>
    </source>
</reference>
<sequence length="142" mass="16156">MWSTTSVVFIFAIFGATASLANGYRYQKPSANTVVTSFQKKFLDTFIAGDQEALSEMFMDAYFAHNCEGLIKKDEAVREMMKAREKYAETEEKLKFPIGDTHDNGNFIIFLHKSPVSKRLTAWALDRKTMQLQSSVELCGIY</sequence>
<keyword evidence="1" id="KW-0732">Signal</keyword>
<proteinExistence type="predicted"/>
<feature type="signal peptide" evidence="1">
    <location>
        <begin position="1"/>
        <end position="23"/>
    </location>
</feature>
<evidence type="ECO:0000313" key="2">
    <source>
        <dbReference type="EMBL" id="KAF1745995.1"/>
    </source>
</evidence>
<dbReference type="AlphaFoldDB" id="A0A6A5FU20"/>
<comment type="caution">
    <text evidence="2">The sequence shown here is derived from an EMBL/GenBank/DDBJ whole genome shotgun (WGS) entry which is preliminary data.</text>
</comment>
<protein>
    <recommendedName>
        <fullName evidence="4">DUF4440 domain-containing protein</fullName>
    </recommendedName>
</protein>
<dbReference type="CTD" id="9824688"/>
<accession>A0A6A5FU20</accession>
<feature type="chain" id="PRO_5025483504" description="DUF4440 domain-containing protein" evidence="1">
    <location>
        <begin position="24"/>
        <end position="142"/>
    </location>
</feature>
<dbReference type="EMBL" id="WUAV01000006">
    <property type="protein sequence ID" value="KAF1745995.1"/>
    <property type="molecule type" value="Genomic_DNA"/>
</dbReference>